<gene>
    <name evidence="1" type="ORF">MENTE1834_LOCUS13319</name>
</gene>
<comment type="caution">
    <text evidence="1">The sequence shown here is derived from an EMBL/GenBank/DDBJ whole genome shotgun (WGS) entry which is preliminary data.</text>
</comment>
<name>A0ACB0YKE9_MELEN</name>
<dbReference type="EMBL" id="CAVMJV010000014">
    <property type="protein sequence ID" value="CAK5050478.1"/>
    <property type="molecule type" value="Genomic_DNA"/>
</dbReference>
<evidence type="ECO:0000313" key="1">
    <source>
        <dbReference type="EMBL" id="CAK5050478.1"/>
    </source>
</evidence>
<sequence length="145" mass="16766">MEQVKPVVESDLIYPIKKRLIYANSGVGLFILAIALFAFLLYFLNKKFEVFYDLVKEMKEVKPIVESLNRKVDENNRKADENAIKLDRIIAYFQIPLLPSTVSTPHSQHHEFPASKEEKKEILGGAARFKRTQQVEVSIENEEKD</sequence>
<proteinExistence type="predicted"/>
<reference evidence="1" key="1">
    <citation type="submission" date="2023-11" db="EMBL/GenBank/DDBJ databases">
        <authorList>
            <person name="Poullet M."/>
        </authorList>
    </citation>
    <scope>NUCLEOTIDE SEQUENCE</scope>
    <source>
        <strain evidence="1">E1834</strain>
    </source>
</reference>
<accession>A0ACB0YKE9</accession>
<organism evidence="1 2">
    <name type="scientific">Meloidogyne enterolobii</name>
    <name type="common">Root-knot nematode worm</name>
    <name type="synonym">Meloidogyne mayaguensis</name>
    <dbReference type="NCBI Taxonomy" id="390850"/>
    <lineage>
        <taxon>Eukaryota</taxon>
        <taxon>Metazoa</taxon>
        <taxon>Ecdysozoa</taxon>
        <taxon>Nematoda</taxon>
        <taxon>Chromadorea</taxon>
        <taxon>Rhabditida</taxon>
        <taxon>Tylenchina</taxon>
        <taxon>Tylenchomorpha</taxon>
        <taxon>Tylenchoidea</taxon>
        <taxon>Meloidogynidae</taxon>
        <taxon>Meloidogyninae</taxon>
        <taxon>Meloidogyne</taxon>
    </lineage>
</organism>
<evidence type="ECO:0000313" key="2">
    <source>
        <dbReference type="Proteomes" id="UP001497535"/>
    </source>
</evidence>
<keyword evidence="2" id="KW-1185">Reference proteome</keyword>
<dbReference type="Proteomes" id="UP001497535">
    <property type="component" value="Unassembled WGS sequence"/>
</dbReference>
<protein>
    <submittedName>
        <fullName evidence="1">Uncharacterized protein</fullName>
    </submittedName>
</protein>